<evidence type="ECO:0000256" key="1">
    <source>
        <dbReference type="ARBA" id="ARBA00023125"/>
    </source>
</evidence>
<comment type="caution">
    <text evidence="2">The sequence shown here is derived from an EMBL/GenBank/DDBJ whole genome shotgun (WGS) entry which is preliminary data.</text>
</comment>
<dbReference type="InterPro" id="IPR000944">
    <property type="entry name" value="Tscrpt_reg_Rrf2"/>
</dbReference>
<keyword evidence="3" id="KW-1185">Reference proteome</keyword>
<dbReference type="PROSITE" id="PS01332">
    <property type="entry name" value="HTH_RRF2_1"/>
    <property type="match status" value="1"/>
</dbReference>
<name>A0ABS3J1E5_9HYPH</name>
<sequence length="149" mass="16091">MISQKAKYALRALIALARAGDAGLVTAEIAESQTIPRKFLEQILLDLKRVGIVHSRRGKLGGYYLLKPADAITFGEVLRLIDGPIAPLPCLSRIAYRRCADCRSESACEIRRVFAQVAQSARDVLDRTTIADALAQQGRAAAAVAEAEA</sequence>
<evidence type="ECO:0000313" key="3">
    <source>
        <dbReference type="Proteomes" id="UP000664288"/>
    </source>
</evidence>
<dbReference type="Proteomes" id="UP000664288">
    <property type="component" value="Unassembled WGS sequence"/>
</dbReference>
<dbReference type="PROSITE" id="PS51197">
    <property type="entry name" value="HTH_RRF2_2"/>
    <property type="match status" value="1"/>
</dbReference>
<proteinExistence type="predicted"/>
<evidence type="ECO:0000313" key="2">
    <source>
        <dbReference type="EMBL" id="MBO0902950.1"/>
    </source>
</evidence>
<dbReference type="NCBIfam" id="TIGR00738">
    <property type="entry name" value="rrf2_super"/>
    <property type="match status" value="1"/>
</dbReference>
<reference evidence="2 3" key="1">
    <citation type="submission" date="2021-03" db="EMBL/GenBank/DDBJ databases">
        <title>Whole genome sequence of Jiella sp. MQZ13P-4.</title>
        <authorList>
            <person name="Tuo L."/>
        </authorList>
    </citation>
    <scope>NUCLEOTIDE SEQUENCE [LARGE SCALE GENOMIC DNA]</scope>
    <source>
        <strain evidence="2 3">MQZ13P-4</strain>
    </source>
</reference>
<dbReference type="Pfam" id="PF02082">
    <property type="entry name" value="Rrf2"/>
    <property type="match status" value="1"/>
</dbReference>
<gene>
    <name evidence="2" type="ORF">J1C47_04805</name>
</gene>
<dbReference type="RefSeq" id="WP_207349588.1">
    <property type="nucleotide sequence ID" value="NZ_JAFMPY010000004.1"/>
</dbReference>
<accession>A0ABS3J1E5</accession>
<dbReference type="Gene3D" id="1.10.10.10">
    <property type="entry name" value="Winged helix-like DNA-binding domain superfamily/Winged helix DNA-binding domain"/>
    <property type="match status" value="1"/>
</dbReference>
<dbReference type="PANTHER" id="PTHR33221">
    <property type="entry name" value="WINGED HELIX-TURN-HELIX TRANSCRIPTIONAL REGULATOR, RRF2 FAMILY"/>
    <property type="match status" value="1"/>
</dbReference>
<dbReference type="PANTHER" id="PTHR33221:SF5">
    <property type="entry name" value="HTH-TYPE TRANSCRIPTIONAL REGULATOR ISCR"/>
    <property type="match status" value="1"/>
</dbReference>
<dbReference type="SUPFAM" id="SSF46785">
    <property type="entry name" value="Winged helix' DNA-binding domain"/>
    <property type="match status" value="1"/>
</dbReference>
<dbReference type="InterPro" id="IPR036390">
    <property type="entry name" value="WH_DNA-bd_sf"/>
</dbReference>
<dbReference type="InterPro" id="IPR030489">
    <property type="entry name" value="TR_Rrf2-type_CS"/>
</dbReference>
<dbReference type="EMBL" id="JAFMPY010000004">
    <property type="protein sequence ID" value="MBO0902950.1"/>
    <property type="molecule type" value="Genomic_DNA"/>
</dbReference>
<dbReference type="InterPro" id="IPR036388">
    <property type="entry name" value="WH-like_DNA-bd_sf"/>
</dbReference>
<keyword evidence="1" id="KW-0238">DNA-binding</keyword>
<protein>
    <submittedName>
        <fullName evidence="2">Rrf2 family transcriptional regulator</fullName>
    </submittedName>
</protein>
<organism evidence="2 3">
    <name type="scientific">Jiella sonneratiae</name>
    <dbReference type="NCBI Taxonomy" id="2816856"/>
    <lineage>
        <taxon>Bacteria</taxon>
        <taxon>Pseudomonadati</taxon>
        <taxon>Pseudomonadota</taxon>
        <taxon>Alphaproteobacteria</taxon>
        <taxon>Hyphomicrobiales</taxon>
        <taxon>Aurantimonadaceae</taxon>
        <taxon>Jiella</taxon>
    </lineage>
</organism>